<dbReference type="PROSITE" id="PS50151">
    <property type="entry name" value="UVR"/>
    <property type="match status" value="1"/>
</dbReference>
<feature type="domain" description="UVR" evidence="7">
    <location>
        <begin position="420"/>
        <end position="455"/>
    </location>
</feature>
<dbReference type="Pfam" id="PF07724">
    <property type="entry name" value="AAA_2"/>
    <property type="match status" value="1"/>
</dbReference>
<dbReference type="GO" id="GO:0016887">
    <property type="term" value="F:ATP hydrolysis activity"/>
    <property type="evidence" value="ECO:0007669"/>
    <property type="project" value="InterPro"/>
</dbReference>
<dbReference type="Gene3D" id="3.40.50.300">
    <property type="entry name" value="P-loop containing nucleotide triphosphate hydrolases"/>
    <property type="match status" value="2"/>
</dbReference>
<dbReference type="Gene3D" id="1.10.8.60">
    <property type="match status" value="2"/>
</dbReference>
<dbReference type="Pfam" id="PF10431">
    <property type="entry name" value="ClpB_D2-small"/>
    <property type="match status" value="1"/>
</dbReference>
<keyword evidence="3 6" id="KW-0067">ATP-binding</keyword>
<evidence type="ECO:0000259" key="8">
    <source>
        <dbReference type="PROSITE" id="PS51903"/>
    </source>
</evidence>
<gene>
    <name evidence="9" type="ORF">CJ255_07520</name>
</gene>
<comment type="similarity">
    <text evidence="6">Belongs to the ClpA/ClpB family.</text>
</comment>
<dbReference type="GO" id="GO:0008233">
    <property type="term" value="F:peptidase activity"/>
    <property type="evidence" value="ECO:0007669"/>
    <property type="project" value="UniProtKB-KW"/>
</dbReference>
<sequence length="828" mass="93032">MRLERFTEKAQDAFQNAQEIMQEQHHTQLDVEHVFLAMLRQRDGVTARALMRLNVDPELIAQRVERELEKSPKVYGQYGFSNQVYVTPRTQRLVKRAEDEANRLDDKYVGIDHLLIALSGEREGASARILHSFHVDQERLYQALLEIRGSQRSDDPGAESRYEILEKYSTDLTQLAQDGALDPVIGRESEIIRVIRILSRRTKNNPVLVGETGVGKTAVAEGLAQRLTTGDVPPTLRDRKLLALDLAGMVAGSKFRGEFEERLKAVMDEVRNAKGKVILFIDELHTVVGAGAAAGSIDASNMLKPALSRGEIQVVGATTIDEYRKHIEKDAALERRFSPVFVEEPDQDTTIEMLRGLRKRYEDHHQLTISDDALSAAVQLSSRYINDRFLPDKAIDLIDEASAKLRIDIFAMPPALKAKEAELRQLQHEEEEAGARREYERAAMLRSRFLALQTAFEQERTAWLTSANLDEIVDDEDVAQIVSSWTGVPVSRMLETEREKLVQMEERLHERVIGQHEAVVALSDAIRRARSGLRDPRRPIGSFIFVGPTGVGKTELAKALAEFMFDSEEAMTRVDMSEFQERHTVSRLIGAPPGYVGYDEGGQLTESIRRRPYQVVLFDEIEKAHADVFNALLQVLDDGRLTDGHGRTVDFRNAVIIMTSNAGTEHLQGGGIGFATKLKPSDAKQVDLKEARRKVDDALKQAFRPEFLNRIDDIVLFHPLSMEDLTRIIDLQVGELVLRLHEQKITLSLTQAAKEHLVIEGFNPVYGARPLRRTVQRLIETPISRELLRGGFKAGDTIEVDLEQGELVFHRGGVIAIESKSPAEPLGA</sequence>
<dbReference type="AlphaFoldDB" id="A0A2A6RL91"/>
<dbReference type="InterPro" id="IPR003593">
    <property type="entry name" value="AAA+_ATPase"/>
</dbReference>
<dbReference type="InterPro" id="IPR027417">
    <property type="entry name" value="P-loop_NTPase"/>
</dbReference>
<dbReference type="Pfam" id="PF02861">
    <property type="entry name" value="Clp_N"/>
    <property type="match status" value="1"/>
</dbReference>
<reference evidence="10" key="1">
    <citation type="submission" date="2017-08" db="EMBL/GenBank/DDBJ databases">
        <authorList>
            <person name="Grouzdev D.S."/>
            <person name="Gaisin V.A."/>
            <person name="Rysina M.S."/>
            <person name="Gorlenko V.M."/>
        </authorList>
    </citation>
    <scope>NUCLEOTIDE SEQUENCE [LARGE SCALE GENOMIC DNA]</scope>
    <source>
        <strain evidence="10">Kir15-3F</strain>
    </source>
</reference>
<feature type="domain" description="Clp R" evidence="8">
    <location>
        <begin position="3"/>
        <end position="150"/>
    </location>
</feature>
<keyword evidence="4 6" id="KW-0143">Chaperone</keyword>
<dbReference type="PROSITE" id="PS00871">
    <property type="entry name" value="CLPAB_2"/>
    <property type="match status" value="1"/>
</dbReference>
<dbReference type="Proteomes" id="UP000220527">
    <property type="component" value="Unassembled WGS sequence"/>
</dbReference>
<dbReference type="Gene3D" id="1.10.1780.10">
    <property type="entry name" value="Clp, N-terminal domain"/>
    <property type="match status" value="1"/>
</dbReference>
<dbReference type="OrthoDB" id="9803641at2"/>
<keyword evidence="1 5" id="KW-0677">Repeat</keyword>
<evidence type="ECO:0000256" key="2">
    <source>
        <dbReference type="ARBA" id="ARBA00022741"/>
    </source>
</evidence>
<evidence type="ECO:0000259" key="7">
    <source>
        <dbReference type="PROSITE" id="PS50151"/>
    </source>
</evidence>
<keyword evidence="9" id="KW-0645">Protease</keyword>
<evidence type="ECO:0000256" key="1">
    <source>
        <dbReference type="ARBA" id="ARBA00022737"/>
    </source>
</evidence>
<proteinExistence type="inferred from homology"/>
<evidence type="ECO:0000256" key="4">
    <source>
        <dbReference type="ARBA" id="ARBA00023186"/>
    </source>
</evidence>
<dbReference type="CDD" id="cd19499">
    <property type="entry name" value="RecA-like_ClpB_Hsp104-like"/>
    <property type="match status" value="1"/>
</dbReference>
<dbReference type="PRINTS" id="PR00300">
    <property type="entry name" value="CLPPROTEASEA"/>
</dbReference>
<dbReference type="InterPro" id="IPR036628">
    <property type="entry name" value="Clp_N_dom_sf"/>
</dbReference>
<dbReference type="Gene3D" id="4.10.860.10">
    <property type="entry name" value="UVR domain"/>
    <property type="match status" value="1"/>
</dbReference>
<accession>A0A2A6RL91</accession>
<evidence type="ECO:0000256" key="5">
    <source>
        <dbReference type="PROSITE-ProRule" id="PRU01251"/>
    </source>
</evidence>
<dbReference type="SUPFAM" id="SSF52540">
    <property type="entry name" value="P-loop containing nucleoside triphosphate hydrolases"/>
    <property type="match status" value="2"/>
</dbReference>
<dbReference type="PANTHER" id="PTHR11638:SF18">
    <property type="entry name" value="HEAT SHOCK PROTEIN 104"/>
    <property type="match status" value="1"/>
</dbReference>
<evidence type="ECO:0000313" key="9">
    <source>
        <dbReference type="EMBL" id="PDW03666.1"/>
    </source>
</evidence>
<dbReference type="GO" id="GO:0034605">
    <property type="term" value="P:cellular response to heat"/>
    <property type="evidence" value="ECO:0007669"/>
    <property type="project" value="TreeGrafter"/>
</dbReference>
<dbReference type="InterPro" id="IPR041546">
    <property type="entry name" value="ClpA/ClpB_AAA_lid"/>
</dbReference>
<comment type="caution">
    <text evidence="9">The sequence shown here is derived from an EMBL/GenBank/DDBJ whole genome shotgun (WGS) entry which is preliminary data.</text>
</comment>
<dbReference type="InterPro" id="IPR019489">
    <property type="entry name" value="Clp_ATPase_C"/>
</dbReference>
<protein>
    <submittedName>
        <fullName evidence="9">Clp protease</fullName>
    </submittedName>
</protein>
<dbReference type="FunFam" id="3.40.50.300:FF:000025">
    <property type="entry name" value="ATP-dependent Clp protease subunit"/>
    <property type="match status" value="1"/>
</dbReference>
<dbReference type="EMBL" id="NQWI01000024">
    <property type="protein sequence ID" value="PDW03666.1"/>
    <property type="molecule type" value="Genomic_DNA"/>
</dbReference>
<evidence type="ECO:0000256" key="6">
    <source>
        <dbReference type="RuleBase" id="RU004432"/>
    </source>
</evidence>
<organism evidence="9 10">
    <name type="scientific">Candidatus Viridilinea mediisalina</name>
    <dbReference type="NCBI Taxonomy" id="2024553"/>
    <lineage>
        <taxon>Bacteria</taxon>
        <taxon>Bacillati</taxon>
        <taxon>Chloroflexota</taxon>
        <taxon>Chloroflexia</taxon>
        <taxon>Chloroflexales</taxon>
        <taxon>Chloroflexineae</taxon>
        <taxon>Oscillochloridaceae</taxon>
        <taxon>Candidatus Viridilinea</taxon>
    </lineage>
</organism>
<dbReference type="PROSITE" id="PS00870">
    <property type="entry name" value="CLPAB_1"/>
    <property type="match status" value="1"/>
</dbReference>
<dbReference type="InterPro" id="IPR001270">
    <property type="entry name" value="ClpA/B"/>
</dbReference>
<evidence type="ECO:0000256" key="3">
    <source>
        <dbReference type="ARBA" id="ARBA00022840"/>
    </source>
</evidence>
<dbReference type="PANTHER" id="PTHR11638">
    <property type="entry name" value="ATP-DEPENDENT CLP PROTEASE"/>
    <property type="match status" value="1"/>
</dbReference>
<keyword evidence="2 6" id="KW-0547">Nucleotide-binding</keyword>
<dbReference type="InterPro" id="IPR003959">
    <property type="entry name" value="ATPase_AAA_core"/>
</dbReference>
<dbReference type="InterPro" id="IPR001943">
    <property type="entry name" value="UVR_dom"/>
</dbReference>
<keyword evidence="9" id="KW-0378">Hydrolase</keyword>
<dbReference type="InterPro" id="IPR028299">
    <property type="entry name" value="ClpA/B_CS2"/>
</dbReference>
<dbReference type="RefSeq" id="WP_097643474.1">
    <property type="nucleotide sequence ID" value="NZ_NQWI01000024.1"/>
</dbReference>
<dbReference type="InterPro" id="IPR004176">
    <property type="entry name" value="Clp_R_N"/>
</dbReference>
<dbReference type="Pfam" id="PF17871">
    <property type="entry name" value="AAA_lid_9"/>
    <property type="match status" value="1"/>
</dbReference>
<dbReference type="GO" id="GO:0005737">
    <property type="term" value="C:cytoplasm"/>
    <property type="evidence" value="ECO:0007669"/>
    <property type="project" value="TreeGrafter"/>
</dbReference>
<name>A0A2A6RL91_9CHLR</name>
<dbReference type="GO" id="GO:0006508">
    <property type="term" value="P:proteolysis"/>
    <property type="evidence" value="ECO:0007669"/>
    <property type="project" value="UniProtKB-KW"/>
</dbReference>
<dbReference type="SMART" id="SM01086">
    <property type="entry name" value="ClpB_D2-small"/>
    <property type="match status" value="1"/>
</dbReference>
<dbReference type="SMART" id="SM00382">
    <property type="entry name" value="AAA"/>
    <property type="match status" value="2"/>
</dbReference>
<dbReference type="Pfam" id="PF00004">
    <property type="entry name" value="AAA"/>
    <property type="match status" value="1"/>
</dbReference>
<dbReference type="InterPro" id="IPR018368">
    <property type="entry name" value="ClpA/B_CS1"/>
</dbReference>
<dbReference type="InterPro" id="IPR050130">
    <property type="entry name" value="ClpA_ClpB"/>
</dbReference>
<evidence type="ECO:0000313" key="10">
    <source>
        <dbReference type="Proteomes" id="UP000220527"/>
    </source>
</evidence>
<dbReference type="SUPFAM" id="SSF81923">
    <property type="entry name" value="Double Clp-N motif"/>
    <property type="match status" value="1"/>
</dbReference>
<dbReference type="GO" id="GO:0005524">
    <property type="term" value="F:ATP binding"/>
    <property type="evidence" value="ECO:0007669"/>
    <property type="project" value="UniProtKB-KW"/>
</dbReference>
<dbReference type="FunFam" id="3.40.50.300:FF:000010">
    <property type="entry name" value="Chaperone clpB 1, putative"/>
    <property type="match status" value="1"/>
</dbReference>
<dbReference type="PROSITE" id="PS51903">
    <property type="entry name" value="CLP_R"/>
    <property type="match status" value="1"/>
</dbReference>
<dbReference type="CDD" id="cd00009">
    <property type="entry name" value="AAA"/>
    <property type="match status" value="1"/>
</dbReference>
<keyword evidence="10" id="KW-1185">Reference proteome</keyword>